<dbReference type="EC" id="3.4.21.89" evidence="4"/>
<dbReference type="EMBL" id="VJMH01000054">
    <property type="protein sequence ID" value="KAF0719676.1"/>
    <property type="molecule type" value="Genomic_DNA"/>
</dbReference>
<proteinExistence type="inferred from homology"/>
<evidence type="ECO:0000313" key="14">
    <source>
        <dbReference type="Proteomes" id="UP000332933"/>
    </source>
</evidence>
<comment type="catalytic activity">
    <reaction evidence="1">
        <text>Cleavage of hydrophobic, N-terminal signal or leader sequences from secreted and periplasmic proteins.</text>
        <dbReference type="EC" id="3.4.21.89"/>
    </reaction>
</comment>
<dbReference type="InterPro" id="IPR036286">
    <property type="entry name" value="LexA/Signal_pep-like_sf"/>
</dbReference>
<evidence type="ECO:0000256" key="10">
    <source>
        <dbReference type="ARBA" id="ARBA00045533"/>
    </source>
</evidence>
<organism evidence="13 14">
    <name type="scientific">Aphanomyces stellatus</name>
    <dbReference type="NCBI Taxonomy" id="120398"/>
    <lineage>
        <taxon>Eukaryota</taxon>
        <taxon>Sar</taxon>
        <taxon>Stramenopiles</taxon>
        <taxon>Oomycota</taxon>
        <taxon>Saprolegniomycetes</taxon>
        <taxon>Saprolegniales</taxon>
        <taxon>Verrucalvaceae</taxon>
        <taxon>Aphanomyces</taxon>
    </lineage>
</organism>
<evidence type="ECO:0000313" key="13">
    <source>
        <dbReference type="EMBL" id="VFT78096.1"/>
    </source>
</evidence>
<evidence type="ECO:0000256" key="11">
    <source>
        <dbReference type="SAM" id="Phobius"/>
    </source>
</evidence>
<dbReference type="PRINTS" id="PR00728">
    <property type="entry name" value="SIGNALPTASE"/>
</dbReference>
<keyword evidence="14" id="KW-1185">Reference proteome</keyword>
<dbReference type="GO" id="GO:0005787">
    <property type="term" value="C:signal peptidase complex"/>
    <property type="evidence" value="ECO:0007669"/>
    <property type="project" value="TreeGrafter"/>
</dbReference>
<dbReference type="PANTHER" id="PTHR10806:SF6">
    <property type="entry name" value="SIGNAL PEPTIDASE COMPLEX CATALYTIC SUBUNIT SEC11"/>
    <property type="match status" value="1"/>
</dbReference>
<comment type="similarity">
    <text evidence="3">Belongs to the peptidase S26B family.</text>
</comment>
<dbReference type="InterPro" id="IPR019533">
    <property type="entry name" value="Peptidase_S26"/>
</dbReference>
<dbReference type="InterPro" id="IPR001733">
    <property type="entry name" value="Peptidase_S26B"/>
</dbReference>
<protein>
    <recommendedName>
        <fullName evidence="5">Signal peptidase complex catalytic subunit SEC11</fullName>
        <ecNumber evidence="4">3.4.21.89</ecNumber>
    </recommendedName>
    <alternativeName>
        <fullName evidence="6">Signal peptidase complex catalytic subunit sec11</fullName>
    </alternativeName>
</protein>
<reference evidence="13 14" key="1">
    <citation type="submission" date="2019-03" db="EMBL/GenBank/DDBJ databases">
        <authorList>
            <person name="Gaulin E."/>
            <person name="Dumas B."/>
        </authorList>
    </citation>
    <scope>NUCLEOTIDE SEQUENCE [LARGE SCALE GENOMIC DNA]</scope>
    <source>
        <strain evidence="13">CBS 568.67</strain>
    </source>
</reference>
<sequence>MPVIQTKKRPTNNRSLIRQCLNVCTMLISVLMIWKGLLGWTASSSPMIIDYFGVMDPAFHRGDVLFLDNNKPTIDIGDIVAFTVKDRSIPLIRRVVEIHRLQSDQSSLYLTKGDSNVVSDRGLYAKGQFWIERRDIIGVVRVVVPHASFATILMNDYPVLKAVAIAIIAIRAFRRRP</sequence>
<dbReference type="PANTHER" id="PTHR10806">
    <property type="entry name" value="SIGNAL PEPTIDASE COMPLEX CATALYTIC SUBUNIT SEC11"/>
    <property type="match status" value="1"/>
</dbReference>
<comment type="function">
    <text evidence="10">Catalytic component of the signal peptidase complex (SPC) which catalyzes the cleavage of N-terminal signal sequences from nascent proteins as they are translocated into the lumen of the endoplasmic reticulum. Specifically cleaves N-terminal signal peptides that contain a hydrophobic alpha-helix (h-region) shorter than 18-20 amino acids.</text>
</comment>
<dbReference type="CDD" id="cd06530">
    <property type="entry name" value="S26_SPase_I"/>
    <property type="match status" value="1"/>
</dbReference>
<dbReference type="SUPFAM" id="SSF51306">
    <property type="entry name" value="LexA/Signal peptidase"/>
    <property type="match status" value="1"/>
</dbReference>
<evidence type="ECO:0000313" key="12">
    <source>
        <dbReference type="EMBL" id="KAF0719676.1"/>
    </source>
</evidence>
<comment type="subcellular location">
    <subcellularLocation>
        <location evidence="2">Endoplasmic reticulum membrane</location>
        <topology evidence="2">Single-pass type II membrane protein</topology>
    </subcellularLocation>
</comment>
<keyword evidence="9 11" id="KW-0472">Membrane</keyword>
<dbReference type="GO" id="GO:0004252">
    <property type="term" value="F:serine-type endopeptidase activity"/>
    <property type="evidence" value="ECO:0007669"/>
    <property type="project" value="InterPro"/>
</dbReference>
<keyword evidence="7 11" id="KW-0812">Transmembrane</keyword>
<reference evidence="12" key="2">
    <citation type="submission" date="2019-06" db="EMBL/GenBank/DDBJ databases">
        <title>Genomics analysis of Aphanomyces spp. identifies a new class of oomycete effector associated with host adaptation.</title>
        <authorList>
            <person name="Gaulin E."/>
        </authorList>
    </citation>
    <scope>NUCLEOTIDE SEQUENCE</scope>
    <source>
        <strain evidence="12">CBS 578.67</strain>
    </source>
</reference>
<evidence type="ECO:0000256" key="5">
    <source>
        <dbReference type="ARBA" id="ARBA00019685"/>
    </source>
</evidence>
<evidence type="ECO:0000256" key="8">
    <source>
        <dbReference type="ARBA" id="ARBA00022989"/>
    </source>
</evidence>
<evidence type="ECO:0000256" key="3">
    <source>
        <dbReference type="ARBA" id="ARBA00011035"/>
    </source>
</evidence>
<dbReference type="Proteomes" id="UP000332933">
    <property type="component" value="Unassembled WGS sequence"/>
</dbReference>
<name>A0A485K8T4_9STRA</name>
<dbReference type="GO" id="GO:0006465">
    <property type="term" value="P:signal peptide processing"/>
    <property type="evidence" value="ECO:0007669"/>
    <property type="project" value="InterPro"/>
</dbReference>
<evidence type="ECO:0000256" key="7">
    <source>
        <dbReference type="ARBA" id="ARBA00022692"/>
    </source>
</evidence>
<evidence type="ECO:0000256" key="4">
    <source>
        <dbReference type="ARBA" id="ARBA00013208"/>
    </source>
</evidence>
<dbReference type="AlphaFoldDB" id="A0A485K8T4"/>
<evidence type="ECO:0000256" key="1">
    <source>
        <dbReference type="ARBA" id="ARBA00000677"/>
    </source>
</evidence>
<gene>
    <name evidence="13" type="primary">Aste57867_872</name>
    <name evidence="12" type="ORF">As57867_000871</name>
    <name evidence="13" type="ORF">ASTE57867_872</name>
</gene>
<keyword evidence="8 11" id="KW-1133">Transmembrane helix</keyword>
<dbReference type="NCBIfam" id="TIGR02228">
    <property type="entry name" value="sigpep_I_arch"/>
    <property type="match status" value="1"/>
</dbReference>
<evidence type="ECO:0000256" key="6">
    <source>
        <dbReference type="ARBA" id="ARBA00021755"/>
    </source>
</evidence>
<dbReference type="EMBL" id="CAADRA010000054">
    <property type="protein sequence ID" value="VFT78096.1"/>
    <property type="molecule type" value="Genomic_DNA"/>
</dbReference>
<evidence type="ECO:0000256" key="9">
    <source>
        <dbReference type="ARBA" id="ARBA00023136"/>
    </source>
</evidence>
<dbReference type="OrthoDB" id="10257561at2759"/>
<evidence type="ECO:0000256" key="2">
    <source>
        <dbReference type="ARBA" id="ARBA00004648"/>
    </source>
</evidence>
<feature type="transmembrane region" description="Helical" evidence="11">
    <location>
        <begin position="20"/>
        <end position="37"/>
    </location>
</feature>
<dbReference type="GO" id="GO:0009003">
    <property type="term" value="F:signal peptidase activity"/>
    <property type="evidence" value="ECO:0007669"/>
    <property type="project" value="UniProtKB-EC"/>
</dbReference>
<accession>A0A485K8T4</accession>